<dbReference type="Proteomes" id="UP000249725">
    <property type="component" value="Unassembled WGS sequence"/>
</dbReference>
<dbReference type="RefSeq" id="WP_111514171.1">
    <property type="nucleotide sequence ID" value="NZ_QFYR01000001.1"/>
</dbReference>
<proteinExistence type="predicted"/>
<evidence type="ECO:0000313" key="4">
    <source>
        <dbReference type="EMBL" id="RAK57720.1"/>
    </source>
</evidence>
<dbReference type="GO" id="GO:0016747">
    <property type="term" value="F:acyltransferase activity, transferring groups other than amino-acyl groups"/>
    <property type="evidence" value="ECO:0007669"/>
    <property type="project" value="InterPro"/>
</dbReference>
<evidence type="ECO:0000256" key="1">
    <source>
        <dbReference type="ARBA" id="ARBA00022679"/>
    </source>
</evidence>
<dbReference type="EMBL" id="QFYR01000001">
    <property type="protein sequence ID" value="RAK57720.1"/>
    <property type="molecule type" value="Genomic_DNA"/>
</dbReference>
<name>A0A328ARY8_9CAUL</name>
<accession>A0A328ARY8</accession>
<evidence type="ECO:0000313" key="5">
    <source>
        <dbReference type="Proteomes" id="UP000249725"/>
    </source>
</evidence>
<comment type="caution">
    <text evidence="4">The sequence shown here is derived from an EMBL/GenBank/DDBJ whole genome shotgun (WGS) entry which is preliminary data.</text>
</comment>
<keyword evidence="5" id="KW-1185">Reference proteome</keyword>
<dbReference type="SUPFAM" id="SSF55729">
    <property type="entry name" value="Acyl-CoA N-acyltransferases (Nat)"/>
    <property type="match status" value="1"/>
</dbReference>
<keyword evidence="2" id="KW-0012">Acyltransferase</keyword>
<dbReference type="PANTHER" id="PTHR43800:SF1">
    <property type="entry name" value="PEPTIDYL-LYSINE N-ACETYLTRANSFERASE YJAB"/>
    <property type="match status" value="1"/>
</dbReference>
<dbReference type="AlphaFoldDB" id="A0A328ARY8"/>
<dbReference type="PANTHER" id="PTHR43800">
    <property type="entry name" value="PEPTIDYL-LYSINE N-ACETYLTRANSFERASE YJAB"/>
    <property type="match status" value="1"/>
</dbReference>
<dbReference type="Gene3D" id="3.40.630.30">
    <property type="match status" value="1"/>
</dbReference>
<dbReference type="InterPro" id="IPR016181">
    <property type="entry name" value="Acyl_CoA_acyltransferase"/>
</dbReference>
<dbReference type="OrthoDB" id="7205533at2"/>
<protein>
    <submittedName>
        <fullName evidence="4">Acetyltransferase</fullName>
    </submittedName>
</protein>
<dbReference type="Pfam" id="PF13508">
    <property type="entry name" value="Acetyltransf_7"/>
    <property type="match status" value="1"/>
</dbReference>
<dbReference type="PROSITE" id="PS51186">
    <property type="entry name" value="GNAT"/>
    <property type="match status" value="1"/>
</dbReference>
<organism evidence="4 5">
    <name type="scientific">Phenylobacterium deserti</name>
    <dbReference type="NCBI Taxonomy" id="1914756"/>
    <lineage>
        <taxon>Bacteria</taxon>
        <taxon>Pseudomonadati</taxon>
        <taxon>Pseudomonadota</taxon>
        <taxon>Alphaproteobacteria</taxon>
        <taxon>Caulobacterales</taxon>
        <taxon>Caulobacteraceae</taxon>
        <taxon>Phenylobacterium</taxon>
    </lineage>
</organism>
<feature type="domain" description="N-acetyltransferase" evidence="3">
    <location>
        <begin position="3"/>
        <end position="145"/>
    </location>
</feature>
<gene>
    <name evidence="4" type="ORF">DJ018_07295</name>
</gene>
<keyword evidence="1 4" id="KW-0808">Transferase</keyword>
<sequence>MGHSIRQSGPQDVARNFQIWREAVLATHDFLEPGDFEEIARIVEEDYLPAAEFWVAVDAADRPLGFMGLREGHIDSLFVDPAVHGQGVGKALVHHAVTLAGSVTVDVNEQNPRGVGFYEKLGFVRRGWSASDPTGRPYPIVHMAWAG</sequence>
<evidence type="ECO:0000256" key="2">
    <source>
        <dbReference type="ARBA" id="ARBA00023315"/>
    </source>
</evidence>
<dbReference type="CDD" id="cd04301">
    <property type="entry name" value="NAT_SF"/>
    <property type="match status" value="1"/>
</dbReference>
<dbReference type="InterPro" id="IPR000182">
    <property type="entry name" value="GNAT_dom"/>
</dbReference>
<evidence type="ECO:0000259" key="3">
    <source>
        <dbReference type="PROSITE" id="PS51186"/>
    </source>
</evidence>
<reference evidence="5" key="1">
    <citation type="submission" date="2018-05" db="EMBL/GenBank/DDBJ databases">
        <authorList>
            <person name="Li X."/>
        </authorList>
    </citation>
    <scope>NUCLEOTIDE SEQUENCE [LARGE SCALE GENOMIC DNA]</scope>
    <source>
        <strain evidence="5">YIM 73061</strain>
    </source>
</reference>
<dbReference type="NCBIfam" id="NF007807">
    <property type="entry name" value="PRK10514.1"/>
    <property type="match status" value="1"/>
</dbReference>